<keyword evidence="2" id="KW-0812">Transmembrane</keyword>
<feature type="compositionally biased region" description="Basic and acidic residues" evidence="1">
    <location>
        <begin position="587"/>
        <end position="599"/>
    </location>
</feature>
<dbReference type="EMBL" id="VFLP01000009">
    <property type="protein sequence ID" value="TRX96738.1"/>
    <property type="molecule type" value="Genomic_DNA"/>
</dbReference>
<dbReference type="Gene3D" id="2.120.10.80">
    <property type="entry name" value="Kelch-type beta propeller"/>
    <property type="match status" value="1"/>
</dbReference>
<feature type="region of interest" description="Disordered" evidence="1">
    <location>
        <begin position="485"/>
        <end position="614"/>
    </location>
</feature>
<evidence type="ECO:0000256" key="1">
    <source>
        <dbReference type="SAM" id="MobiDB-lite"/>
    </source>
</evidence>
<keyword evidence="4" id="KW-1185">Reference proteome</keyword>
<dbReference type="InterPro" id="IPR015915">
    <property type="entry name" value="Kelch-typ_b-propeller"/>
</dbReference>
<protein>
    <recommendedName>
        <fullName evidence="5">Pre-mRNA splicing factor CLF1</fullName>
    </recommendedName>
</protein>
<proteinExistence type="predicted"/>
<keyword evidence="2" id="KW-1133">Transmembrane helix</keyword>
<evidence type="ECO:0000256" key="2">
    <source>
        <dbReference type="SAM" id="Phobius"/>
    </source>
</evidence>
<gene>
    <name evidence="3" type="ORF">FHL15_002404</name>
</gene>
<name>A0A553I965_9PEZI</name>
<feature type="compositionally biased region" description="Low complexity" evidence="1">
    <location>
        <begin position="353"/>
        <end position="385"/>
    </location>
</feature>
<dbReference type="SUPFAM" id="SSF117281">
    <property type="entry name" value="Kelch motif"/>
    <property type="match status" value="1"/>
</dbReference>
<dbReference type="OrthoDB" id="5352000at2759"/>
<feature type="compositionally biased region" description="Basic and acidic residues" evidence="1">
    <location>
        <begin position="548"/>
        <end position="561"/>
    </location>
</feature>
<dbReference type="Proteomes" id="UP000319160">
    <property type="component" value="Unassembled WGS sequence"/>
</dbReference>
<evidence type="ECO:0000313" key="3">
    <source>
        <dbReference type="EMBL" id="TRX96738.1"/>
    </source>
</evidence>
<feature type="transmembrane region" description="Helical" evidence="2">
    <location>
        <begin position="405"/>
        <end position="427"/>
    </location>
</feature>
<organism evidence="3 4">
    <name type="scientific">Xylaria flabelliformis</name>
    <dbReference type="NCBI Taxonomy" id="2512241"/>
    <lineage>
        <taxon>Eukaryota</taxon>
        <taxon>Fungi</taxon>
        <taxon>Dikarya</taxon>
        <taxon>Ascomycota</taxon>
        <taxon>Pezizomycotina</taxon>
        <taxon>Sordariomycetes</taxon>
        <taxon>Xylariomycetidae</taxon>
        <taxon>Xylariales</taxon>
        <taxon>Xylariaceae</taxon>
        <taxon>Xylaria</taxon>
    </lineage>
</organism>
<reference evidence="4" key="1">
    <citation type="submission" date="2019-06" db="EMBL/GenBank/DDBJ databases">
        <title>Draft genome sequence of the griseofulvin-producing fungus Xylaria cubensis strain G536.</title>
        <authorList>
            <person name="Mead M.E."/>
            <person name="Raja H.A."/>
            <person name="Steenwyk J.L."/>
            <person name="Knowles S.L."/>
            <person name="Oberlies N.H."/>
            <person name="Rokas A."/>
        </authorList>
    </citation>
    <scope>NUCLEOTIDE SEQUENCE [LARGE SCALE GENOMIC DNA]</scope>
    <source>
        <strain evidence="4">G536</strain>
    </source>
</reference>
<feature type="region of interest" description="Disordered" evidence="1">
    <location>
        <begin position="352"/>
        <end position="396"/>
    </location>
</feature>
<accession>A0A553I965</accession>
<evidence type="ECO:0000313" key="4">
    <source>
        <dbReference type="Proteomes" id="UP000319160"/>
    </source>
</evidence>
<evidence type="ECO:0008006" key="5">
    <source>
        <dbReference type="Google" id="ProtNLM"/>
    </source>
</evidence>
<feature type="compositionally biased region" description="Polar residues" evidence="1">
    <location>
        <begin position="519"/>
        <end position="536"/>
    </location>
</feature>
<sequence length="759" mass="80434">MSLPEPPVTLAGGCTVIYNNTLYSYSEAGFQSLKLDEGAAWKKLPSGQSVNGAVCVGSTPKDPSAAGLFVVGGKSSQADYTGLQKFTYSTGKWETITPQVTVTKDRVYHSATYLNSTESLLVYAGTTDGTPNLSQQTFTIGTSKPYGVLAFQSDISSPGVAPILLPWSETQAALIGGNSWNTQVMLFDATVNVNGILGSWIDSGITLAEPLPKNSSEVKAAIIRADDGSKHLYTFDLTTSPNMVNRTVLIDANGAPVVLSAPVKPTLVKDVGKENAEVPINERNLLATNWPPYNSTFAPNSTRTDYSIATDPNGLVVMSGGNNNDILCMFNAKANTWEDAMSVLGVESLSIQSTPSAPSTSTTSSPSTSSTSSSSSTISAASTTSAPPPAAVPAPSKPGLPPTTVLGIALGSIFGVALLLALTLLFLKRRQRRQSFMETGHARRASGIPEKDFFHEDSAKASGGYFRGHNQQDSQTSFSSMGIFMGKSQKPTVQRKGSSEKKRISSGSVYNKDIKHTISRPQPQMSSQPAFLSQPPTIAIPPESAQPKPRERPAGDQDSAMRRSSGWNRYWSGGSTSIIGFGGGSKSRPDTEVSDESSRYSDMNRMTQDSATVPPLQVNTNGRPSFHHVNSGSPTVSQYDLKIREGLSGQIERPISAISSVSSSGYSSGIPPSVHEAWDPTAPKKPWGSERAPSSAYSTSTISDNLYTTGLGAPSANRAPSGMGVSRQPQLAVASISTDMSWLNLGENDRFATDSRPYS</sequence>
<comment type="caution">
    <text evidence="3">The sequence shown here is derived from an EMBL/GenBank/DDBJ whole genome shotgun (WGS) entry which is preliminary data.</text>
</comment>
<dbReference type="STRING" id="2512241.A0A553I965"/>
<dbReference type="AlphaFoldDB" id="A0A553I965"/>
<feature type="compositionally biased region" description="Polar residues" evidence="1">
    <location>
        <begin position="600"/>
        <end position="614"/>
    </location>
</feature>
<feature type="compositionally biased region" description="Pro residues" evidence="1">
    <location>
        <begin position="386"/>
        <end position="396"/>
    </location>
</feature>
<keyword evidence="2" id="KW-0472">Membrane</keyword>